<accession>A0A0A1YEG3</accession>
<dbReference type="Gene3D" id="3.30.10.10">
    <property type="entry name" value="Trypsin Inhibitor V, subunit A"/>
    <property type="match status" value="1"/>
</dbReference>
<dbReference type="EMBL" id="AWSQ01000006">
    <property type="protein sequence ID" value="KFX68225.1"/>
    <property type="molecule type" value="Genomic_DNA"/>
</dbReference>
<comment type="caution">
    <text evidence="2">The sequence shown here is derived from an EMBL/GenBank/DDBJ whole genome shotgun (WGS) entry which is preliminary data.</text>
</comment>
<protein>
    <recommendedName>
        <fullName evidence="4">Lipoprotein</fullName>
    </recommendedName>
</protein>
<gene>
    <name evidence="2" type="ORF">TMS3_0118445</name>
</gene>
<dbReference type="Proteomes" id="UP000030063">
    <property type="component" value="Unassembled WGS sequence"/>
</dbReference>
<feature type="signal peptide" evidence="1">
    <location>
        <begin position="1"/>
        <end position="28"/>
    </location>
</feature>
<dbReference type="eggNOG" id="ENOG50339MI">
    <property type="taxonomic scope" value="Bacteria"/>
</dbReference>
<dbReference type="PROSITE" id="PS51257">
    <property type="entry name" value="PROKAR_LIPOPROTEIN"/>
    <property type="match status" value="1"/>
</dbReference>
<proteinExistence type="predicted"/>
<sequence>MRCTIISSSLVLLAILAGCSSVDSPDTAANPVNPSGKCNADAVQSYLGQTATPGLVKQIRQQAGARTARVLRPSDAMTLDYNSRRLNIDTDEAEVIDRITCG</sequence>
<dbReference type="AlphaFoldDB" id="A0A0A1YEG3"/>
<feature type="chain" id="PRO_5001995974" description="Lipoprotein" evidence="1">
    <location>
        <begin position="29"/>
        <end position="102"/>
    </location>
</feature>
<name>A0A0A1YEG3_9PSED</name>
<dbReference type="OrthoDB" id="7917348at2"/>
<dbReference type="InterPro" id="IPR021719">
    <property type="entry name" value="Prot_inh_I78"/>
</dbReference>
<evidence type="ECO:0000256" key="1">
    <source>
        <dbReference type="SAM" id="SignalP"/>
    </source>
</evidence>
<dbReference type="PANTHER" id="PTHR39600">
    <property type="entry name" value="PEPTIDASE INHIBITOR I78 FAMILY PROTEIN"/>
    <property type="match status" value="1"/>
</dbReference>
<dbReference type="PANTHER" id="PTHR39600:SF1">
    <property type="entry name" value="PEPTIDASE INHIBITOR I78 FAMILY PROTEIN"/>
    <property type="match status" value="1"/>
</dbReference>
<keyword evidence="3" id="KW-1185">Reference proteome</keyword>
<dbReference type="RefSeq" id="WP_025166674.1">
    <property type="nucleotide sequence ID" value="NZ_AWSQ01000006.1"/>
</dbReference>
<organism evidence="2 3">
    <name type="scientific">Pseudomonas taeanensis MS-3</name>
    <dbReference type="NCBI Taxonomy" id="1395571"/>
    <lineage>
        <taxon>Bacteria</taxon>
        <taxon>Pseudomonadati</taxon>
        <taxon>Pseudomonadota</taxon>
        <taxon>Gammaproteobacteria</taxon>
        <taxon>Pseudomonadales</taxon>
        <taxon>Pseudomonadaceae</taxon>
        <taxon>Pseudomonas</taxon>
    </lineage>
</organism>
<keyword evidence="1" id="KW-0732">Signal</keyword>
<evidence type="ECO:0008006" key="4">
    <source>
        <dbReference type="Google" id="ProtNLM"/>
    </source>
</evidence>
<dbReference type="Pfam" id="PF11720">
    <property type="entry name" value="Inhibitor_I78"/>
    <property type="match status" value="1"/>
</dbReference>
<evidence type="ECO:0000313" key="2">
    <source>
        <dbReference type="EMBL" id="KFX68225.1"/>
    </source>
</evidence>
<reference evidence="2 3" key="1">
    <citation type="journal article" date="2014" name="Genome Announc.">
        <title>Draft Genome Sequence of Petroleum Oil-Degrading Marine Bacterium Pseudomonas taeanensis Strain MS-3, Isolated from a Crude Oil-Contaminated Seashore.</title>
        <authorList>
            <person name="Lee S.Y."/>
            <person name="Kim S.H."/>
            <person name="Lee D.G."/>
            <person name="Shin S."/>
            <person name="Yun S.H."/>
            <person name="Choi C.W."/>
            <person name="Chung Y.H."/>
            <person name="Choi J.S."/>
            <person name="Kahng H.Y."/>
            <person name="Kim S.I."/>
        </authorList>
    </citation>
    <scope>NUCLEOTIDE SEQUENCE [LARGE SCALE GENOMIC DNA]</scope>
    <source>
        <strain evidence="2 3">MS-3</strain>
    </source>
</reference>
<dbReference type="STRING" id="1395571.TMS3_0118445"/>
<evidence type="ECO:0000313" key="3">
    <source>
        <dbReference type="Proteomes" id="UP000030063"/>
    </source>
</evidence>